<evidence type="ECO:0000313" key="2">
    <source>
        <dbReference type="EMBL" id="MDQ2065226.1"/>
    </source>
</evidence>
<dbReference type="RefSeq" id="WP_306678918.1">
    <property type="nucleotide sequence ID" value="NZ_JAVDBT010000002.1"/>
</dbReference>
<keyword evidence="3" id="KW-1185">Reference proteome</keyword>
<name>A0ABU0VU16_9RHOB</name>
<gene>
    <name evidence="2" type="ORF">Q9295_02475</name>
</gene>
<sequence length="315" mass="35537">MRGAFRNNQGQLEANLNSFRFDGRSLQGIQSNLERTVLTLQIIDSLRRTHYVRTLSNKATLPERADPNSPIFDPIRAAVFLRNTGHFDEALWVTFIGTHCGKHKIYGWRLAAAIYSGLRNNGAYWTWQRISQNPAGFIAWMQANQATLLSARENLKFSNHRKYESLNTGRQNHTGEVFASYVNWVSAHNDHRGLINHILTQVGQNPERVFDELYNQMSSRVTRFGRLGAFDHICMLGKLNLAPASPGSTYIKDATGPRRGANLLISNNANFPNPVNQIEATLSALSAHLGIGMQEIEDSLCNWQKSPQEYVHFKG</sequence>
<proteinExistence type="predicted"/>
<accession>A0ABU0VU16</accession>
<dbReference type="Pfam" id="PF18746">
    <property type="entry name" value="aGPT-Pplase3"/>
    <property type="match status" value="1"/>
</dbReference>
<reference evidence="2 3" key="1">
    <citation type="submission" date="2023-08" db="EMBL/GenBank/DDBJ databases">
        <title>Characterization of two Paracoccaceae strains isolated from Phycosphere and proposal of Xinfangfangia lacusdiani sp. nov.</title>
        <authorList>
            <person name="Deng Y."/>
            <person name="Zhang Y.Q."/>
        </authorList>
    </citation>
    <scope>NUCLEOTIDE SEQUENCE [LARGE SCALE GENOMIC DNA]</scope>
    <source>
        <strain evidence="2 3">CPCC 101601</strain>
    </source>
</reference>
<evidence type="ECO:0000313" key="3">
    <source>
        <dbReference type="Proteomes" id="UP001239680"/>
    </source>
</evidence>
<comment type="caution">
    <text evidence="2">The sequence shown here is derived from an EMBL/GenBank/DDBJ whole genome shotgun (WGS) entry which is preliminary data.</text>
</comment>
<dbReference type="EMBL" id="JAVDBT010000002">
    <property type="protein sequence ID" value="MDQ2065226.1"/>
    <property type="molecule type" value="Genomic_DNA"/>
</dbReference>
<dbReference type="InterPro" id="IPR041271">
    <property type="entry name" value="AGPT-Pplase3"/>
</dbReference>
<dbReference type="Proteomes" id="UP001239680">
    <property type="component" value="Unassembled WGS sequence"/>
</dbReference>
<feature type="domain" description="Alpha-glutamyl/putrescinyl thymine pyrophosphorylase clade 3" evidence="1">
    <location>
        <begin position="35"/>
        <end position="315"/>
    </location>
</feature>
<protein>
    <recommendedName>
        <fullName evidence="1">Alpha-glutamyl/putrescinyl thymine pyrophosphorylase clade 3 domain-containing protein</fullName>
    </recommendedName>
</protein>
<evidence type="ECO:0000259" key="1">
    <source>
        <dbReference type="Pfam" id="PF18746"/>
    </source>
</evidence>
<organism evidence="2 3">
    <name type="scientific">Pseudogemmobacter lacusdianii</name>
    <dbReference type="NCBI Taxonomy" id="3069608"/>
    <lineage>
        <taxon>Bacteria</taxon>
        <taxon>Pseudomonadati</taxon>
        <taxon>Pseudomonadota</taxon>
        <taxon>Alphaproteobacteria</taxon>
        <taxon>Rhodobacterales</taxon>
        <taxon>Paracoccaceae</taxon>
        <taxon>Pseudogemmobacter</taxon>
    </lineage>
</organism>